<dbReference type="AlphaFoldDB" id="A0AAN7GNN3"/>
<reference evidence="1 2" key="1">
    <citation type="journal article" date="2023" name="Hortic Res">
        <title>Pangenome of water caltrop reveals structural variations and asymmetric subgenome divergence after allopolyploidization.</title>
        <authorList>
            <person name="Zhang X."/>
            <person name="Chen Y."/>
            <person name="Wang L."/>
            <person name="Yuan Y."/>
            <person name="Fang M."/>
            <person name="Shi L."/>
            <person name="Lu R."/>
            <person name="Comes H.P."/>
            <person name="Ma Y."/>
            <person name="Chen Y."/>
            <person name="Huang G."/>
            <person name="Zhou Y."/>
            <person name="Zheng Z."/>
            <person name="Qiu Y."/>
        </authorList>
    </citation>
    <scope>NUCLEOTIDE SEQUENCE [LARGE SCALE GENOMIC DNA]</scope>
    <source>
        <tissue evidence="1">Roots</tissue>
    </source>
</reference>
<comment type="caution">
    <text evidence="1">The sequence shown here is derived from an EMBL/GenBank/DDBJ whole genome shotgun (WGS) entry which is preliminary data.</text>
</comment>
<dbReference type="Proteomes" id="UP001345219">
    <property type="component" value="Unassembled WGS sequence"/>
</dbReference>
<gene>
    <name evidence="1" type="ORF">SAY87_032305</name>
</gene>
<sequence length="692" mass="78360">MFQLMAVNCADRQNANARNNIWWSDLDDLPLFERRNMLLEAKLQSCPNDITCNTALGEAIEESSIITDAIVLKHKHNHIDLQDACITKKYDPKFSDNGDISELFDYGNIKVEPYDGNHFPSHQRTALPGMNDVSTKKNDKVLDAGGWSDQLDHVPLINRREMLLLRKKLLYMDHTYIKMAQGYKGPSVIHRTISIKDDGGHRDYLGIGEDLAHLIGGRANEVIQPISENCSTGNELNGAGKRHRPDTCGTPGFGIQKSNFVSLPCKNNYCSIVHGLMNGNVTESARICANIEAQANEAISLSKRKSSKLKRYNRSDHVLLGKRSCPDSTLQTIVNVKVENSDNTDVLDSRCMSLGKFALNPSSVKREGVVENLVFDDKLDHMLLRERMDMLPMHANSCSDRDWLPGTLPASEMTHTVLQSVKPIRIKHPGKRRKTVTDSIETALEEDAPGLLRVLLDNGVSADEIKLYGDVEDDEPLYSFAELEDVISLVFSQRQTFLKFGPLKNRKDTKTTYCLACLFSLVEQTRYLQFRKWPVEWGWCRDLQSFIFVFERHRRIVLERPEYGYATYFFELVDSLPIVWQIKRLVIVMKLTSSSRISLIENKALRVGQDLTDKEARVLMEYGWRPNSGLGTMLNYCDRVVHDRKNEIENDTSEWRAKIGKLLVDGYIGGTIKSCSTAELIAGGNAKIKLEL</sequence>
<organism evidence="1 2">
    <name type="scientific">Trapa incisa</name>
    <dbReference type="NCBI Taxonomy" id="236973"/>
    <lineage>
        <taxon>Eukaryota</taxon>
        <taxon>Viridiplantae</taxon>
        <taxon>Streptophyta</taxon>
        <taxon>Embryophyta</taxon>
        <taxon>Tracheophyta</taxon>
        <taxon>Spermatophyta</taxon>
        <taxon>Magnoliopsida</taxon>
        <taxon>eudicotyledons</taxon>
        <taxon>Gunneridae</taxon>
        <taxon>Pentapetalae</taxon>
        <taxon>rosids</taxon>
        <taxon>malvids</taxon>
        <taxon>Myrtales</taxon>
        <taxon>Lythraceae</taxon>
        <taxon>Trapa</taxon>
    </lineage>
</organism>
<proteinExistence type="predicted"/>
<evidence type="ECO:0000313" key="1">
    <source>
        <dbReference type="EMBL" id="KAK4740624.1"/>
    </source>
</evidence>
<protein>
    <submittedName>
        <fullName evidence="1">Uncharacterized protein</fullName>
    </submittedName>
</protein>
<dbReference type="EMBL" id="JAXIOK010000025">
    <property type="protein sequence ID" value="KAK4740624.1"/>
    <property type="molecule type" value="Genomic_DNA"/>
</dbReference>
<evidence type="ECO:0000313" key="2">
    <source>
        <dbReference type="Proteomes" id="UP001345219"/>
    </source>
</evidence>
<dbReference type="PANTHER" id="PTHR47871:SF2">
    <property type="entry name" value="OS03G0221300 PROTEIN"/>
    <property type="match status" value="1"/>
</dbReference>
<accession>A0AAN7GNN3</accession>
<keyword evidence="2" id="KW-1185">Reference proteome</keyword>
<name>A0AAN7GNN3_9MYRT</name>
<dbReference type="PANTHER" id="PTHR47871">
    <property type="entry name" value="NAC DOMAIN-CONTAINING PROTEIN 8"/>
    <property type="match status" value="1"/>
</dbReference>